<gene>
    <name evidence="2" type="ORF">FOJ82_12570</name>
</gene>
<dbReference type="Pfam" id="PF02720">
    <property type="entry name" value="DUF222"/>
    <property type="match status" value="1"/>
</dbReference>
<name>A0A553JY53_9ACTN</name>
<dbReference type="RefSeq" id="WP_143938834.1">
    <property type="nucleotide sequence ID" value="NZ_VKKG01000005.1"/>
</dbReference>
<reference evidence="2 3" key="1">
    <citation type="submission" date="2019-07" db="EMBL/GenBank/DDBJ databases">
        <authorList>
            <person name="Zhou L.-Y."/>
        </authorList>
    </citation>
    <scope>NUCLEOTIDE SEQUENCE [LARGE SCALE GENOMIC DNA]</scope>
    <source>
        <strain evidence="2 3">YIM 101269</strain>
    </source>
</reference>
<dbReference type="Proteomes" id="UP000317638">
    <property type="component" value="Unassembled WGS sequence"/>
</dbReference>
<evidence type="ECO:0000313" key="3">
    <source>
        <dbReference type="Proteomes" id="UP000317638"/>
    </source>
</evidence>
<dbReference type="OrthoDB" id="3790359at2"/>
<dbReference type="InterPro" id="IPR003870">
    <property type="entry name" value="DUF222"/>
</dbReference>
<sequence>MEITVLPLDRKQVANEALTQVQRAQERIRLGEVEQAVALVDLALAYRVEVDTIIGELQDAYVRPGNDGTPLVSEFLALELSAATGTTQRTALNLVAEVLDLKYRHPALWDAFCAGLIPRWQAVKLTELTIALDVAAAHWVDEQLAPRVGRVSFPRLQRIGRGLVARADPELRKRQEEDLRQDRTVRFGKPEAGTTDMYASLEARDARALDDTINQIARSMGRAGDARTREQRRASALGLLADPAAALDWLNGSAATPGQTTMAASGARRGRAVVHVHLAAGTIADPDSGVARIEGFGPLTTGSLPEFLTGSNVTVRPVVDDAFIAPVDSYEIPERIRDAVHRRHPVENFPFSSRGSRSLDLDHLDRYRHGADWEPGQTGTHNLTPLSRRVHRAKTAGAWHVMETSTGHYAWRSPLGREYVIDLDGTTTPPHLSRA</sequence>
<organism evidence="2 3">
    <name type="scientific">Tessaracoccus rhinocerotis</name>
    <dbReference type="NCBI Taxonomy" id="1689449"/>
    <lineage>
        <taxon>Bacteria</taxon>
        <taxon>Bacillati</taxon>
        <taxon>Actinomycetota</taxon>
        <taxon>Actinomycetes</taxon>
        <taxon>Propionibacteriales</taxon>
        <taxon>Propionibacteriaceae</taxon>
        <taxon>Tessaracoccus</taxon>
    </lineage>
</organism>
<keyword evidence="3" id="KW-1185">Reference proteome</keyword>
<comment type="caution">
    <text evidence="2">The sequence shown here is derived from an EMBL/GenBank/DDBJ whole genome shotgun (WGS) entry which is preliminary data.</text>
</comment>
<protein>
    <submittedName>
        <fullName evidence="2">DUF222 domain-containing protein</fullName>
    </submittedName>
</protein>
<feature type="domain" description="DUF222" evidence="1">
    <location>
        <begin position="75"/>
        <end position="295"/>
    </location>
</feature>
<dbReference type="EMBL" id="VKKG01000005">
    <property type="protein sequence ID" value="TRY17370.1"/>
    <property type="molecule type" value="Genomic_DNA"/>
</dbReference>
<proteinExistence type="predicted"/>
<evidence type="ECO:0000259" key="1">
    <source>
        <dbReference type="Pfam" id="PF02720"/>
    </source>
</evidence>
<evidence type="ECO:0000313" key="2">
    <source>
        <dbReference type="EMBL" id="TRY17370.1"/>
    </source>
</evidence>
<accession>A0A553JY53</accession>
<dbReference type="AlphaFoldDB" id="A0A553JY53"/>